<dbReference type="STRING" id="596152.DesU5LDRAFT_0044"/>
<dbReference type="PANTHER" id="PTHR43048:SF3">
    <property type="entry name" value="METHYLMALONYL-COA EPIMERASE, MITOCHONDRIAL"/>
    <property type="match status" value="1"/>
</dbReference>
<dbReference type="GO" id="GO:0046491">
    <property type="term" value="P:L-methylmalonyl-CoA metabolic process"/>
    <property type="evidence" value="ECO:0007669"/>
    <property type="project" value="TreeGrafter"/>
</dbReference>
<evidence type="ECO:0000259" key="2">
    <source>
        <dbReference type="PROSITE" id="PS51819"/>
    </source>
</evidence>
<keyword evidence="1" id="KW-0479">Metal-binding</keyword>
<evidence type="ECO:0000313" key="3">
    <source>
        <dbReference type="EMBL" id="EIG55768.1"/>
    </source>
</evidence>
<organism evidence="3">
    <name type="scientific">Desulfovibrio sp. U5L</name>
    <dbReference type="NCBI Taxonomy" id="596152"/>
    <lineage>
        <taxon>Bacteria</taxon>
        <taxon>Pseudomonadati</taxon>
        <taxon>Thermodesulfobacteriota</taxon>
        <taxon>Desulfovibrionia</taxon>
        <taxon>Desulfovibrionales</taxon>
        <taxon>Desulfovibrionaceae</taxon>
        <taxon>Desulfovibrio</taxon>
    </lineage>
</organism>
<dbReference type="HOGENOM" id="CLU_046006_2_2_7"/>
<dbReference type="PROSITE" id="PS51819">
    <property type="entry name" value="VOC"/>
    <property type="match status" value="1"/>
</dbReference>
<name>I2Q7L2_9BACT</name>
<dbReference type="InterPro" id="IPR037523">
    <property type="entry name" value="VOC_core"/>
</dbReference>
<dbReference type="eggNOG" id="COG0346">
    <property type="taxonomic scope" value="Bacteria"/>
</dbReference>
<dbReference type="GO" id="GO:0004493">
    <property type="term" value="F:methylmalonyl-CoA epimerase activity"/>
    <property type="evidence" value="ECO:0007669"/>
    <property type="project" value="TreeGrafter"/>
</dbReference>
<dbReference type="EMBL" id="JH600067">
    <property type="protein sequence ID" value="EIG55768.1"/>
    <property type="molecule type" value="Genomic_DNA"/>
</dbReference>
<dbReference type="GO" id="GO:0016829">
    <property type="term" value="F:lyase activity"/>
    <property type="evidence" value="ECO:0007669"/>
    <property type="project" value="UniProtKB-KW"/>
</dbReference>
<dbReference type="Gene3D" id="3.10.180.10">
    <property type="entry name" value="2,3-Dihydroxybiphenyl 1,2-Dioxygenase, domain 1"/>
    <property type="match status" value="1"/>
</dbReference>
<evidence type="ECO:0000256" key="1">
    <source>
        <dbReference type="ARBA" id="ARBA00022723"/>
    </source>
</evidence>
<dbReference type="OrthoDB" id="9789841at2"/>
<gene>
    <name evidence="3" type="ORF">DesU5LDRAFT_0044</name>
</gene>
<dbReference type="GO" id="GO:0046872">
    <property type="term" value="F:metal ion binding"/>
    <property type="evidence" value="ECO:0007669"/>
    <property type="project" value="UniProtKB-KW"/>
</dbReference>
<reference evidence="3" key="1">
    <citation type="submission" date="2011-11" db="EMBL/GenBank/DDBJ databases">
        <title>Improved High-Quality Draft sequence of Desulfovibrio sp. U5L.</title>
        <authorList>
            <consortium name="US DOE Joint Genome Institute"/>
            <person name="Lucas S."/>
            <person name="Han J."/>
            <person name="Lapidus A."/>
            <person name="Cheng J.-F."/>
            <person name="Goodwin L."/>
            <person name="Pitluck S."/>
            <person name="Peters L."/>
            <person name="Ovchinnikova G."/>
            <person name="Held B."/>
            <person name="Detter J.C."/>
            <person name="Han C."/>
            <person name="Tapia R."/>
            <person name="Land M."/>
            <person name="Hauser L."/>
            <person name="Kyrpides N."/>
            <person name="Ivanova N."/>
            <person name="Pagani I."/>
            <person name="Gabster J."/>
            <person name="Walker C."/>
            <person name="Stolyar S."/>
            <person name="Stahl D."/>
            <person name="Arkin A."/>
            <person name="Dehal P."/>
            <person name="Hazen T."/>
            <person name="Woyke T."/>
        </authorList>
    </citation>
    <scope>NUCLEOTIDE SEQUENCE [LARGE SCALE GENOMIC DNA]</scope>
    <source>
        <strain evidence="3">U5L</strain>
    </source>
</reference>
<dbReference type="SUPFAM" id="SSF54593">
    <property type="entry name" value="Glyoxalase/Bleomycin resistance protein/Dihydroxybiphenyl dioxygenase"/>
    <property type="match status" value="1"/>
</dbReference>
<dbReference type="InterPro" id="IPR004360">
    <property type="entry name" value="Glyas_Fos-R_dOase_dom"/>
</dbReference>
<sequence>MKVWGLRHVGLVVSDLERALGLYRDALGLVEWRRTVESGSYIEQVTGLAGVELEWVKLAAPGGGLLELLHYRRPGCETAVAAPVNAAGRMHAALTVDDVDALYRTLPAMGVRCPSPPALSPDGKVKVLYCFDGDGTNLELVQEMD</sequence>
<proteinExistence type="predicted"/>
<dbReference type="InterPro" id="IPR029068">
    <property type="entry name" value="Glyas_Bleomycin-R_OHBP_Dase"/>
</dbReference>
<dbReference type="AlphaFoldDB" id="I2Q7L2"/>
<dbReference type="Pfam" id="PF00903">
    <property type="entry name" value="Glyoxalase"/>
    <property type="match status" value="1"/>
</dbReference>
<keyword evidence="3" id="KW-0456">Lyase</keyword>
<dbReference type="PANTHER" id="PTHR43048">
    <property type="entry name" value="METHYLMALONYL-COA EPIMERASE"/>
    <property type="match status" value="1"/>
</dbReference>
<feature type="domain" description="VOC" evidence="2">
    <location>
        <begin position="5"/>
        <end position="143"/>
    </location>
</feature>
<dbReference type="InterPro" id="IPR051785">
    <property type="entry name" value="MMCE/EMCE_epimerase"/>
</dbReference>
<accession>I2Q7L2</accession>
<protein>
    <submittedName>
        <fullName evidence="3">Lactoylglutathione lyase-like lyase</fullName>
    </submittedName>
</protein>